<gene>
    <name evidence="3" type="ORF">QBC38DRAFT_410684</name>
</gene>
<dbReference type="AlphaFoldDB" id="A0AAN7BVL2"/>
<dbReference type="Proteomes" id="UP001301958">
    <property type="component" value="Unassembled WGS sequence"/>
</dbReference>
<feature type="coiled-coil region" evidence="1">
    <location>
        <begin position="72"/>
        <end position="114"/>
    </location>
</feature>
<evidence type="ECO:0000313" key="4">
    <source>
        <dbReference type="Proteomes" id="UP001301958"/>
    </source>
</evidence>
<keyword evidence="4" id="KW-1185">Reference proteome</keyword>
<keyword evidence="1" id="KW-0175">Coiled coil</keyword>
<feature type="non-terminal residue" evidence="3">
    <location>
        <position position="189"/>
    </location>
</feature>
<proteinExistence type="predicted"/>
<evidence type="ECO:0000256" key="1">
    <source>
        <dbReference type="SAM" id="Coils"/>
    </source>
</evidence>
<name>A0AAN7BVL2_9PEZI</name>
<organism evidence="3 4">
    <name type="scientific">Podospora fimiseda</name>
    <dbReference type="NCBI Taxonomy" id="252190"/>
    <lineage>
        <taxon>Eukaryota</taxon>
        <taxon>Fungi</taxon>
        <taxon>Dikarya</taxon>
        <taxon>Ascomycota</taxon>
        <taxon>Pezizomycotina</taxon>
        <taxon>Sordariomycetes</taxon>
        <taxon>Sordariomycetidae</taxon>
        <taxon>Sordariales</taxon>
        <taxon>Podosporaceae</taxon>
        <taxon>Podospora</taxon>
    </lineage>
</organism>
<evidence type="ECO:0000256" key="2">
    <source>
        <dbReference type="SAM" id="MobiDB-lite"/>
    </source>
</evidence>
<reference evidence="3" key="2">
    <citation type="submission" date="2023-05" db="EMBL/GenBank/DDBJ databases">
        <authorList>
            <consortium name="Lawrence Berkeley National Laboratory"/>
            <person name="Steindorff A."/>
            <person name="Hensen N."/>
            <person name="Bonometti L."/>
            <person name="Westerberg I."/>
            <person name="Brannstrom I.O."/>
            <person name="Guillou S."/>
            <person name="Cros-Aarteil S."/>
            <person name="Calhoun S."/>
            <person name="Haridas S."/>
            <person name="Kuo A."/>
            <person name="Mondo S."/>
            <person name="Pangilinan J."/>
            <person name="Riley R."/>
            <person name="Labutti K."/>
            <person name="Andreopoulos B."/>
            <person name="Lipzen A."/>
            <person name="Chen C."/>
            <person name="Yanf M."/>
            <person name="Daum C."/>
            <person name="Ng V."/>
            <person name="Clum A."/>
            <person name="Ohm R."/>
            <person name="Martin F."/>
            <person name="Silar P."/>
            <person name="Natvig D."/>
            <person name="Lalanne C."/>
            <person name="Gautier V."/>
            <person name="Ament-Velasquez S.L."/>
            <person name="Kruys A."/>
            <person name="Hutchinson M.I."/>
            <person name="Powell A.J."/>
            <person name="Barry K."/>
            <person name="Miller A.N."/>
            <person name="Grigoriev I.V."/>
            <person name="Debuchy R."/>
            <person name="Gladieux P."/>
            <person name="Thoren M.H."/>
            <person name="Johannesson H."/>
        </authorList>
    </citation>
    <scope>NUCLEOTIDE SEQUENCE</scope>
    <source>
        <strain evidence="3">CBS 990.96</strain>
    </source>
</reference>
<evidence type="ECO:0000313" key="3">
    <source>
        <dbReference type="EMBL" id="KAK4230167.1"/>
    </source>
</evidence>
<protein>
    <submittedName>
        <fullName evidence="3">Uncharacterized protein</fullName>
    </submittedName>
</protein>
<comment type="caution">
    <text evidence="3">The sequence shown here is derived from an EMBL/GenBank/DDBJ whole genome shotgun (WGS) entry which is preliminary data.</text>
</comment>
<accession>A0AAN7BVL2</accession>
<sequence length="189" mass="21570">MSGGESSFSQGNPEHQRSLPEIPPTRPSQDEDTMRNDRFILWAPPSFDVVMRDAPPNLPPSDVHVRDVPPWIRSLHEQLERAYQQVLEFQQLDAQASQGELASIKKQYEAMRSNYLTMSQMQRSHLVTSQDQIVQFQHRMEVASVNFSKEVQTAIAKLSGDAEQRGRAIQLLIQMTQQQAAKLSDVDQR</sequence>
<dbReference type="EMBL" id="MU865301">
    <property type="protein sequence ID" value="KAK4230167.1"/>
    <property type="molecule type" value="Genomic_DNA"/>
</dbReference>
<reference evidence="3" key="1">
    <citation type="journal article" date="2023" name="Mol. Phylogenet. Evol.">
        <title>Genome-scale phylogeny and comparative genomics of the fungal order Sordariales.</title>
        <authorList>
            <person name="Hensen N."/>
            <person name="Bonometti L."/>
            <person name="Westerberg I."/>
            <person name="Brannstrom I.O."/>
            <person name="Guillou S."/>
            <person name="Cros-Aarteil S."/>
            <person name="Calhoun S."/>
            <person name="Haridas S."/>
            <person name="Kuo A."/>
            <person name="Mondo S."/>
            <person name="Pangilinan J."/>
            <person name="Riley R."/>
            <person name="LaButti K."/>
            <person name="Andreopoulos B."/>
            <person name="Lipzen A."/>
            <person name="Chen C."/>
            <person name="Yan M."/>
            <person name="Daum C."/>
            <person name="Ng V."/>
            <person name="Clum A."/>
            <person name="Steindorff A."/>
            <person name="Ohm R.A."/>
            <person name="Martin F."/>
            <person name="Silar P."/>
            <person name="Natvig D.O."/>
            <person name="Lalanne C."/>
            <person name="Gautier V."/>
            <person name="Ament-Velasquez S.L."/>
            <person name="Kruys A."/>
            <person name="Hutchinson M.I."/>
            <person name="Powell A.J."/>
            <person name="Barry K."/>
            <person name="Miller A.N."/>
            <person name="Grigoriev I.V."/>
            <person name="Debuchy R."/>
            <person name="Gladieux P."/>
            <person name="Hiltunen Thoren M."/>
            <person name="Johannesson H."/>
        </authorList>
    </citation>
    <scope>NUCLEOTIDE SEQUENCE</scope>
    <source>
        <strain evidence="3">CBS 990.96</strain>
    </source>
</reference>
<feature type="compositionally biased region" description="Polar residues" evidence="2">
    <location>
        <begin position="1"/>
        <end position="13"/>
    </location>
</feature>
<feature type="region of interest" description="Disordered" evidence="2">
    <location>
        <begin position="1"/>
        <end position="36"/>
    </location>
</feature>